<keyword evidence="1" id="KW-0472">Membrane</keyword>
<dbReference type="EMBL" id="LT629746">
    <property type="protein sequence ID" value="SDT30287.1"/>
    <property type="molecule type" value="Genomic_DNA"/>
</dbReference>
<dbReference type="AlphaFoldDB" id="A0A0J6KGE0"/>
<dbReference type="PANTHER" id="PTHR22911">
    <property type="entry name" value="ACYL-MALONYL CONDENSING ENZYME-RELATED"/>
    <property type="match status" value="1"/>
</dbReference>
<name>A0A0J6KGE0_9PSED</name>
<feature type="transmembrane region" description="Helical" evidence="1">
    <location>
        <begin position="151"/>
        <end position="169"/>
    </location>
</feature>
<feature type="transmembrane region" description="Helical" evidence="1">
    <location>
        <begin position="126"/>
        <end position="144"/>
    </location>
</feature>
<feature type="transmembrane region" description="Helical" evidence="1">
    <location>
        <begin position="289"/>
        <end position="305"/>
    </location>
</feature>
<feature type="transmembrane region" description="Helical" evidence="1">
    <location>
        <begin position="102"/>
        <end position="120"/>
    </location>
</feature>
<dbReference type="PANTHER" id="PTHR22911:SF103">
    <property type="entry name" value="BLR2811 PROTEIN"/>
    <property type="match status" value="1"/>
</dbReference>
<dbReference type="Pfam" id="PF00892">
    <property type="entry name" value="EamA"/>
    <property type="match status" value="2"/>
</dbReference>
<feature type="transmembrane region" description="Helical" evidence="1">
    <location>
        <begin position="206"/>
        <end position="228"/>
    </location>
</feature>
<dbReference type="RefSeq" id="WP_082157792.1">
    <property type="nucleotide sequence ID" value="NZ_JYLB01000001.1"/>
</dbReference>
<evidence type="ECO:0000256" key="1">
    <source>
        <dbReference type="SAM" id="Phobius"/>
    </source>
</evidence>
<keyword evidence="5" id="KW-1185">Reference proteome</keyword>
<dbReference type="GO" id="GO:0016020">
    <property type="term" value="C:membrane"/>
    <property type="evidence" value="ECO:0007669"/>
    <property type="project" value="InterPro"/>
</dbReference>
<accession>A0A0J6KGE0</accession>
<feature type="transmembrane region" description="Helical" evidence="1">
    <location>
        <begin position="63"/>
        <end position="82"/>
    </location>
</feature>
<feature type="transmembrane region" description="Helical" evidence="1">
    <location>
        <begin position="266"/>
        <end position="283"/>
    </location>
</feature>
<feature type="domain" description="EamA" evidence="2">
    <location>
        <begin position="33"/>
        <end position="166"/>
    </location>
</feature>
<reference evidence="4" key="1">
    <citation type="submission" date="2016-10" db="EMBL/GenBank/DDBJ databases">
        <authorList>
            <person name="de Groot N.N."/>
        </authorList>
    </citation>
    <scope>NUCLEOTIDE SEQUENCE [LARGE SCALE GENOMIC DNA]</scope>
    <source>
        <strain evidence="4">BS3782</strain>
    </source>
</reference>
<dbReference type="Proteomes" id="UP000434925">
    <property type="component" value="Unassembled WGS sequence"/>
</dbReference>
<sequence length="309" mass="33133">MTEVRLKSDQTKNTAYLTTPTVAVSPGVARPQLGIFLCLLSMLIFASQDGLTKVLVKDFPVAQLVMMRYWVFVVFALGYAAYQGRGKESFRSKHPWLQIIRALLAVGETILFAVGLRYLGLAEMHALYAVFPLMALALAGAVLGEFIGLRRWIAAAIGFTGTLIILRPGAGVFELAALIPLVAALAFAVFNVLTRRISQHDSFATNMLFMAGVGALTITFAGLPAWVAPTLVQGLLLGILSLTGVVAQILFIQALKYATASTLQPFNYALLVFATLIGVIVFAERPDTWVVVGAALVIVGGLYAIKAKA</sequence>
<feature type="transmembrane region" description="Helical" evidence="1">
    <location>
        <begin position="33"/>
        <end position="51"/>
    </location>
</feature>
<proteinExistence type="predicted"/>
<evidence type="ECO:0000313" key="5">
    <source>
        <dbReference type="Proteomes" id="UP000182814"/>
    </source>
</evidence>
<evidence type="ECO:0000313" key="6">
    <source>
        <dbReference type="Proteomes" id="UP000434925"/>
    </source>
</evidence>
<dbReference type="PATRIC" id="fig|163011.3.peg.1344"/>
<organism evidence="4 5">
    <name type="scientific">Pseudomonas lini</name>
    <dbReference type="NCBI Taxonomy" id="163011"/>
    <lineage>
        <taxon>Bacteria</taxon>
        <taxon>Pseudomonadati</taxon>
        <taxon>Pseudomonadota</taxon>
        <taxon>Gammaproteobacteria</taxon>
        <taxon>Pseudomonadales</taxon>
        <taxon>Pseudomonadaceae</taxon>
        <taxon>Pseudomonas</taxon>
    </lineage>
</organism>
<evidence type="ECO:0000313" key="4">
    <source>
        <dbReference type="EMBL" id="SDT30287.1"/>
    </source>
</evidence>
<keyword evidence="1" id="KW-0812">Transmembrane</keyword>
<gene>
    <name evidence="3" type="ORF">F7R14_06775</name>
    <name evidence="4" type="ORF">SAMN04490191_3855</name>
</gene>
<feature type="transmembrane region" description="Helical" evidence="1">
    <location>
        <begin position="175"/>
        <end position="194"/>
    </location>
</feature>
<reference evidence="5" key="2">
    <citation type="submission" date="2016-10" db="EMBL/GenBank/DDBJ databases">
        <authorList>
            <person name="Varghese N."/>
            <person name="Submissions S."/>
        </authorList>
    </citation>
    <scope>NUCLEOTIDE SEQUENCE [LARGE SCALE GENOMIC DNA]</scope>
    <source>
        <strain evidence="5">BS3782</strain>
    </source>
</reference>
<protein>
    <submittedName>
        <fullName evidence="3">DMT family transporter</fullName>
    </submittedName>
    <submittedName>
        <fullName evidence="4">Permease of the drug/metabolite transporter (DMT) superfamily</fullName>
    </submittedName>
</protein>
<dbReference type="InterPro" id="IPR037185">
    <property type="entry name" value="EmrE-like"/>
</dbReference>
<keyword evidence="1" id="KW-1133">Transmembrane helix</keyword>
<evidence type="ECO:0000313" key="3">
    <source>
        <dbReference type="EMBL" id="KAB0507534.1"/>
    </source>
</evidence>
<dbReference type="Proteomes" id="UP000182814">
    <property type="component" value="Chromosome I"/>
</dbReference>
<feature type="transmembrane region" description="Helical" evidence="1">
    <location>
        <begin position="234"/>
        <end position="254"/>
    </location>
</feature>
<dbReference type="EMBL" id="VZPO01000002">
    <property type="protein sequence ID" value="KAB0507534.1"/>
    <property type="molecule type" value="Genomic_DNA"/>
</dbReference>
<reference evidence="3 6" key="3">
    <citation type="submission" date="2019-09" db="EMBL/GenBank/DDBJ databases">
        <title>Draft genome sequences of 48 bacterial type strains from the CCUG.</title>
        <authorList>
            <person name="Tunovic T."/>
            <person name="Pineiro-Iglesias B."/>
            <person name="Unosson C."/>
            <person name="Inganas E."/>
            <person name="Ohlen M."/>
            <person name="Cardew S."/>
            <person name="Jensie-Markopoulos S."/>
            <person name="Salva-Serra F."/>
            <person name="Jaen-Luchoro D."/>
            <person name="Karlsson R."/>
            <person name="Svensson-Stadler L."/>
            <person name="Chun J."/>
            <person name="Moore E."/>
        </authorList>
    </citation>
    <scope>NUCLEOTIDE SEQUENCE [LARGE SCALE GENOMIC DNA]</scope>
    <source>
        <strain evidence="3 6">CCUG 51522</strain>
    </source>
</reference>
<evidence type="ECO:0000259" key="2">
    <source>
        <dbReference type="Pfam" id="PF00892"/>
    </source>
</evidence>
<dbReference type="InterPro" id="IPR000620">
    <property type="entry name" value="EamA_dom"/>
</dbReference>
<feature type="domain" description="EamA" evidence="2">
    <location>
        <begin position="178"/>
        <end position="300"/>
    </location>
</feature>
<dbReference type="SUPFAM" id="SSF103481">
    <property type="entry name" value="Multidrug resistance efflux transporter EmrE"/>
    <property type="match status" value="2"/>
</dbReference>